<organism evidence="1 2">
    <name type="scientific">Choristoneura fumiferana</name>
    <name type="common">Spruce budworm moth</name>
    <name type="synonym">Archips fumiferana</name>
    <dbReference type="NCBI Taxonomy" id="7141"/>
    <lineage>
        <taxon>Eukaryota</taxon>
        <taxon>Metazoa</taxon>
        <taxon>Ecdysozoa</taxon>
        <taxon>Arthropoda</taxon>
        <taxon>Hexapoda</taxon>
        <taxon>Insecta</taxon>
        <taxon>Pterygota</taxon>
        <taxon>Neoptera</taxon>
        <taxon>Endopterygota</taxon>
        <taxon>Lepidoptera</taxon>
        <taxon>Glossata</taxon>
        <taxon>Ditrysia</taxon>
        <taxon>Tortricoidea</taxon>
        <taxon>Tortricidae</taxon>
        <taxon>Tortricinae</taxon>
        <taxon>Choristoneura</taxon>
    </lineage>
</organism>
<evidence type="ECO:0000313" key="1">
    <source>
        <dbReference type="EMBL" id="KAI8420652.1"/>
    </source>
</evidence>
<keyword evidence="2" id="KW-1185">Reference proteome</keyword>
<proteinExistence type="predicted"/>
<accession>A0ACC0J959</accession>
<evidence type="ECO:0000313" key="2">
    <source>
        <dbReference type="Proteomes" id="UP001064048"/>
    </source>
</evidence>
<protein>
    <submittedName>
        <fullName evidence="1">Uncharacterized protein</fullName>
    </submittedName>
</protein>
<name>A0ACC0J959_CHOFU</name>
<dbReference type="Proteomes" id="UP001064048">
    <property type="component" value="Chromosome 13"/>
</dbReference>
<sequence>MLPARRRWVTLFPGPDNTDMEIPTLFFVYTPIEAPVSFYGLADKTCLLKPDPGPCRAAINMYYFDPLDMNCTRRFQWGGCMGNGNRFDTFSECIDTCLTQFGRKIRPHYCSLRFDYGFCFGDTKRWYYDELWHVCKETIYSGCGGNKNNFYSQQQCDAICRFGNGPVGKTSVTDHMKKVIIINPLDTTPHRGKAQKVDGGHSATQSENPTTVTGETVHTEKPEVGQIPG</sequence>
<dbReference type="EMBL" id="CM046113">
    <property type="protein sequence ID" value="KAI8420652.1"/>
    <property type="molecule type" value="Genomic_DNA"/>
</dbReference>
<gene>
    <name evidence="1" type="ORF">MSG28_007892</name>
</gene>
<reference evidence="1 2" key="1">
    <citation type="journal article" date="2022" name="Genome Biol. Evol.">
        <title>The Spruce Budworm Genome: Reconstructing the Evolutionary History of Antifreeze Proteins.</title>
        <authorList>
            <person name="Beliveau C."/>
            <person name="Gagne P."/>
            <person name="Picq S."/>
            <person name="Vernygora O."/>
            <person name="Keeling C.I."/>
            <person name="Pinkney K."/>
            <person name="Doucet D."/>
            <person name="Wen F."/>
            <person name="Johnston J.S."/>
            <person name="Maaroufi H."/>
            <person name="Boyle B."/>
            <person name="Laroche J."/>
            <person name="Dewar K."/>
            <person name="Juretic N."/>
            <person name="Blackburn G."/>
            <person name="Nisole A."/>
            <person name="Brunet B."/>
            <person name="Brandao M."/>
            <person name="Lumley L."/>
            <person name="Duan J."/>
            <person name="Quan G."/>
            <person name="Lucarotti C.J."/>
            <person name="Roe A.D."/>
            <person name="Sperling F.A.H."/>
            <person name="Levesque R.C."/>
            <person name="Cusson M."/>
        </authorList>
    </citation>
    <scope>NUCLEOTIDE SEQUENCE [LARGE SCALE GENOMIC DNA]</scope>
    <source>
        <strain evidence="1">Glfc:IPQL:Cfum</strain>
    </source>
</reference>
<comment type="caution">
    <text evidence="1">The sequence shown here is derived from an EMBL/GenBank/DDBJ whole genome shotgun (WGS) entry which is preliminary data.</text>
</comment>